<dbReference type="SUPFAM" id="SSF159659">
    <property type="entry name" value="Cgl1923-like"/>
    <property type="match status" value="1"/>
</dbReference>
<dbReference type="AlphaFoldDB" id="A0A7T3FYJ3"/>
<dbReference type="GO" id="GO:0000502">
    <property type="term" value="C:proteasome complex"/>
    <property type="evidence" value="ECO:0007669"/>
    <property type="project" value="UniProtKB-KW"/>
</dbReference>
<keyword evidence="2" id="KW-1185">Reference proteome</keyword>
<protein>
    <submittedName>
        <fullName evidence="1">Proteasome assembly chaperone family protein</fullName>
    </submittedName>
</protein>
<dbReference type="InterPro" id="IPR038389">
    <property type="entry name" value="PSMG2_sf"/>
</dbReference>
<dbReference type="PANTHER" id="PTHR35610:SF3">
    <property type="entry name" value="PROTEASOME ASSEMBLY CHAPERONE FAMILY PROTEIN"/>
    <property type="match status" value="1"/>
</dbReference>
<dbReference type="RefSeq" id="WP_198061796.1">
    <property type="nucleotide sequence ID" value="NZ_CP065856.1"/>
</dbReference>
<sequence>MDRQAATENATNATFEIHEADDPEAETLIAGFSEFALAGLTAADYLVEALDLEPTGYVTTRDLPTITPFDDGTPRHPVRLFTAESVPVVVLVSEQFVPVTAARSFTDALLSWAERADVPETVVLSGVQMPHAERDHRTFYVATEDYRRARLADAGVPPMAAGLTDGVKASLLARGIDSPLRACVYATPVHAQAPDAEAALRLVETVDDVYDLGIDTGPMESFAADVQRHYRDLAARVERAREDQQPDDRMYM</sequence>
<dbReference type="Pfam" id="PF09754">
    <property type="entry name" value="PAC2"/>
    <property type="match status" value="1"/>
</dbReference>
<dbReference type="GeneID" id="60590866"/>
<dbReference type="KEGG" id="hlt:I7X12_20195"/>
<dbReference type="Gene3D" id="3.40.50.10900">
    <property type="entry name" value="PAC-like subunit"/>
    <property type="match status" value="1"/>
</dbReference>
<keyword evidence="1" id="KW-0647">Proteasome</keyword>
<dbReference type="Proteomes" id="UP000595001">
    <property type="component" value="Chromosome"/>
</dbReference>
<accession>A0A7T3FYJ3</accession>
<evidence type="ECO:0000313" key="1">
    <source>
        <dbReference type="EMBL" id="QPV63001.1"/>
    </source>
</evidence>
<dbReference type="PANTHER" id="PTHR35610">
    <property type="entry name" value="3-ISOPROPYLMALATE DEHYDRATASE-RELATED"/>
    <property type="match status" value="1"/>
</dbReference>
<proteinExistence type="predicted"/>
<reference evidence="1 2" key="1">
    <citation type="submission" date="2020-12" db="EMBL/GenBank/DDBJ databases">
        <title>Halosimplex halophilum sp. nov. and Halosimplex salinum sp. nov., two new members of the genus Halosimplex.</title>
        <authorList>
            <person name="Cui H.L."/>
        </authorList>
    </citation>
    <scope>NUCLEOTIDE SEQUENCE [LARGE SCALE GENOMIC DNA]</scope>
    <source>
        <strain evidence="1 2">YGH94</strain>
    </source>
</reference>
<organism evidence="1 2">
    <name type="scientific">Halosimplex litoreum</name>
    <dbReference type="NCBI Taxonomy" id="1198301"/>
    <lineage>
        <taxon>Archaea</taxon>
        <taxon>Methanobacteriati</taxon>
        <taxon>Methanobacteriota</taxon>
        <taxon>Stenosarchaea group</taxon>
        <taxon>Halobacteria</taxon>
        <taxon>Halobacteriales</taxon>
        <taxon>Haloarculaceae</taxon>
        <taxon>Halosimplex</taxon>
    </lineage>
</organism>
<dbReference type="OrthoDB" id="165933at2157"/>
<name>A0A7T3FYJ3_9EURY</name>
<evidence type="ECO:0000313" key="2">
    <source>
        <dbReference type="Proteomes" id="UP000595001"/>
    </source>
</evidence>
<dbReference type="EMBL" id="CP065856">
    <property type="protein sequence ID" value="QPV63001.1"/>
    <property type="molecule type" value="Genomic_DNA"/>
</dbReference>
<gene>
    <name evidence="1" type="ORF">I7X12_20195</name>
</gene>
<dbReference type="InterPro" id="IPR019151">
    <property type="entry name" value="Proteasome_assmbl_chaperone_2"/>
</dbReference>